<organism evidence="1 2">
    <name type="scientific">Oceanobacillus neutriphilus</name>
    <dbReference type="NCBI Taxonomy" id="531815"/>
    <lineage>
        <taxon>Bacteria</taxon>
        <taxon>Bacillati</taxon>
        <taxon>Bacillota</taxon>
        <taxon>Bacilli</taxon>
        <taxon>Bacillales</taxon>
        <taxon>Bacillaceae</taxon>
        <taxon>Oceanobacillus</taxon>
    </lineage>
</organism>
<accession>A0ABQ2NPY4</accession>
<protein>
    <recommendedName>
        <fullName evidence="3">C1q domain-containing protein</fullName>
    </recommendedName>
</protein>
<comment type="caution">
    <text evidence="1">The sequence shown here is derived from an EMBL/GenBank/DDBJ whole genome shotgun (WGS) entry which is preliminary data.</text>
</comment>
<gene>
    <name evidence="1" type="ORF">GCM10011346_05960</name>
</gene>
<sequence>MERMYFFDSTTDDKRIYQAADWARFHNQIIGNGVSNTPNLPDLEVTARTNMNVALGAGYMFANGYMYQNDSTMTLSHSIADPNNNRIDRVVICFDNNPMERRIYAYIKKGVPANNPTPPNLQRDNYVYEMSVAQVTIIAGKSYVEQTEIRDERANDNVCGYIPLHNIYRGMDINEYGMVTMPNQSYVEMNDSSDLTLNGESSSTYISNKIPIIPLIDRQNEISSGIFNVKADGDYLFYFHLALSTSNGLQTNQKIEIYLVINNNTSIDERVYLFNRPGFGFSDYHFIGSGVKSLSKGDKVQVIIATRNTGDINSRYRRMSIAKIS</sequence>
<dbReference type="EMBL" id="BMLW01000001">
    <property type="protein sequence ID" value="GGP07893.1"/>
    <property type="molecule type" value="Genomic_DNA"/>
</dbReference>
<dbReference type="SUPFAM" id="SSF49842">
    <property type="entry name" value="TNF-like"/>
    <property type="match status" value="1"/>
</dbReference>
<reference evidence="2" key="1">
    <citation type="journal article" date="2019" name="Int. J. Syst. Evol. Microbiol.">
        <title>The Global Catalogue of Microorganisms (GCM) 10K type strain sequencing project: providing services to taxonomists for standard genome sequencing and annotation.</title>
        <authorList>
            <consortium name="The Broad Institute Genomics Platform"/>
            <consortium name="The Broad Institute Genome Sequencing Center for Infectious Disease"/>
            <person name="Wu L."/>
            <person name="Ma J."/>
        </authorList>
    </citation>
    <scope>NUCLEOTIDE SEQUENCE [LARGE SCALE GENOMIC DNA]</scope>
    <source>
        <strain evidence="2">CGMCC 1.7693</strain>
    </source>
</reference>
<dbReference type="RefSeq" id="WP_188732985.1">
    <property type="nucleotide sequence ID" value="NZ_BMLW01000001.1"/>
</dbReference>
<name>A0ABQ2NPY4_9BACI</name>
<dbReference type="Gene3D" id="2.60.120.40">
    <property type="match status" value="1"/>
</dbReference>
<proteinExistence type="predicted"/>
<evidence type="ECO:0008006" key="3">
    <source>
        <dbReference type="Google" id="ProtNLM"/>
    </source>
</evidence>
<keyword evidence="2" id="KW-1185">Reference proteome</keyword>
<dbReference type="InterPro" id="IPR008983">
    <property type="entry name" value="Tumour_necrosis_fac-like_dom"/>
</dbReference>
<evidence type="ECO:0000313" key="2">
    <source>
        <dbReference type="Proteomes" id="UP000641206"/>
    </source>
</evidence>
<evidence type="ECO:0000313" key="1">
    <source>
        <dbReference type="EMBL" id="GGP07893.1"/>
    </source>
</evidence>
<dbReference type="Proteomes" id="UP000641206">
    <property type="component" value="Unassembled WGS sequence"/>
</dbReference>